<proteinExistence type="predicted"/>
<organism evidence="1 2">
    <name type="scientific">Halorubrum trueperi</name>
    <dbReference type="NCBI Taxonomy" id="2004704"/>
    <lineage>
        <taxon>Archaea</taxon>
        <taxon>Methanobacteriati</taxon>
        <taxon>Methanobacteriota</taxon>
        <taxon>Stenosarchaea group</taxon>
        <taxon>Halobacteria</taxon>
        <taxon>Halobacteriales</taxon>
        <taxon>Haloferacaceae</taxon>
        <taxon>Halorubrum</taxon>
    </lineage>
</organism>
<comment type="caution">
    <text evidence="1">The sequence shown here is derived from an EMBL/GenBank/DDBJ whole genome shotgun (WGS) entry which is preliminary data.</text>
</comment>
<protein>
    <submittedName>
        <fullName evidence="1">HK97 gp10 family phage protein</fullName>
    </submittedName>
</protein>
<dbReference type="AlphaFoldDB" id="A0ABD5UJC0"/>
<dbReference type="EMBL" id="JBHSXI010000001">
    <property type="protein sequence ID" value="MFC6887929.1"/>
    <property type="molecule type" value="Genomic_DNA"/>
</dbReference>
<dbReference type="InterPro" id="IPR010064">
    <property type="entry name" value="HK97-gp10_tail"/>
</dbReference>
<name>A0ABD5UJC0_9EURY</name>
<sequence>MDSDFEWLGSGPAGMIDDLLNFEEILIEEISEEAEDLADSLLDDTQDLAPVDTGELRDSYEREIEEVLEAIIEVRVVTRVEHAPYQEFMDIGTPHVGPALEKNKSTFEDAAERAWNSAVRRIS</sequence>
<keyword evidence="2" id="KW-1185">Reference proteome</keyword>
<accession>A0ABD5UJC0</accession>
<reference evidence="1 2" key="1">
    <citation type="journal article" date="2019" name="Int. J. Syst. Evol. Microbiol.">
        <title>The Global Catalogue of Microorganisms (GCM) 10K type strain sequencing project: providing services to taxonomists for standard genome sequencing and annotation.</title>
        <authorList>
            <consortium name="The Broad Institute Genomics Platform"/>
            <consortium name="The Broad Institute Genome Sequencing Center for Infectious Disease"/>
            <person name="Wu L."/>
            <person name="Ma J."/>
        </authorList>
    </citation>
    <scope>NUCLEOTIDE SEQUENCE [LARGE SCALE GENOMIC DNA]</scope>
    <source>
        <strain evidence="1 2">Y73</strain>
    </source>
</reference>
<dbReference type="Proteomes" id="UP001596333">
    <property type="component" value="Unassembled WGS sequence"/>
</dbReference>
<dbReference type="RefSeq" id="WP_379764471.1">
    <property type="nucleotide sequence ID" value="NZ_JBHSXI010000001.1"/>
</dbReference>
<evidence type="ECO:0000313" key="1">
    <source>
        <dbReference type="EMBL" id="MFC6887929.1"/>
    </source>
</evidence>
<gene>
    <name evidence="1" type="ORF">ACFQEY_02500</name>
</gene>
<evidence type="ECO:0000313" key="2">
    <source>
        <dbReference type="Proteomes" id="UP001596333"/>
    </source>
</evidence>
<dbReference type="Pfam" id="PF04883">
    <property type="entry name" value="HK97-gp10_like"/>
    <property type="match status" value="1"/>
</dbReference>